<reference evidence="2 3" key="1">
    <citation type="journal article" date="2023" name="Commun. Biol.">
        <title>Genome analysis of Parmales, the sister group of diatoms, reveals the evolutionary specialization of diatoms from phago-mixotrophs to photoautotrophs.</title>
        <authorList>
            <person name="Ban H."/>
            <person name="Sato S."/>
            <person name="Yoshikawa S."/>
            <person name="Yamada K."/>
            <person name="Nakamura Y."/>
            <person name="Ichinomiya M."/>
            <person name="Sato N."/>
            <person name="Blanc-Mathieu R."/>
            <person name="Endo H."/>
            <person name="Kuwata A."/>
            <person name="Ogata H."/>
        </authorList>
    </citation>
    <scope>NUCLEOTIDE SEQUENCE [LARGE SCALE GENOMIC DNA]</scope>
</reference>
<keyword evidence="1" id="KW-0812">Transmembrane</keyword>
<protein>
    <submittedName>
        <fullName evidence="2">Uncharacterized protein</fullName>
    </submittedName>
</protein>
<evidence type="ECO:0000313" key="3">
    <source>
        <dbReference type="Proteomes" id="UP001165060"/>
    </source>
</evidence>
<gene>
    <name evidence="2" type="ORF">TeGR_g14793</name>
</gene>
<sequence>MSWGSRDAQYTVTIGVINDGGFCSMERHLDPSPPELIVPVVLSQEQWEKKIGAADQAYQVSSKIQTQLIQGVFLMVIVGIIISASTDVTYILPALLFPYFCGIMAYQRRMATLVAATFDNTPGFDSVWFNPGRKHVQPSLTICLNPAMHRQRLEEFMRSQGMLQEQQATVPTLPPPGHILVVDPATGQQMYVPAQPQMMQQPMAMPPMAPAQQQMAPPSYAAPPVYASAVLVDPK</sequence>
<keyword evidence="1" id="KW-0472">Membrane</keyword>
<keyword evidence="1" id="KW-1133">Transmembrane helix</keyword>
<evidence type="ECO:0000256" key="1">
    <source>
        <dbReference type="SAM" id="Phobius"/>
    </source>
</evidence>
<keyword evidence="3" id="KW-1185">Reference proteome</keyword>
<organism evidence="2 3">
    <name type="scientific">Tetraparma gracilis</name>
    <dbReference type="NCBI Taxonomy" id="2962635"/>
    <lineage>
        <taxon>Eukaryota</taxon>
        <taxon>Sar</taxon>
        <taxon>Stramenopiles</taxon>
        <taxon>Ochrophyta</taxon>
        <taxon>Bolidophyceae</taxon>
        <taxon>Parmales</taxon>
        <taxon>Triparmaceae</taxon>
        <taxon>Tetraparma</taxon>
    </lineage>
</organism>
<proteinExistence type="predicted"/>
<dbReference type="Proteomes" id="UP001165060">
    <property type="component" value="Unassembled WGS sequence"/>
</dbReference>
<evidence type="ECO:0000313" key="2">
    <source>
        <dbReference type="EMBL" id="GMI33600.1"/>
    </source>
</evidence>
<name>A0ABQ6MUG0_9STRA</name>
<comment type="caution">
    <text evidence="2">The sequence shown here is derived from an EMBL/GenBank/DDBJ whole genome shotgun (WGS) entry which is preliminary data.</text>
</comment>
<accession>A0ABQ6MUG0</accession>
<feature type="transmembrane region" description="Helical" evidence="1">
    <location>
        <begin position="68"/>
        <end position="84"/>
    </location>
</feature>
<dbReference type="EMBL" id="BRYB01004574">
    <property type="protein sequence ID" value="GMI33600.1"/>
    <property type="molecule type" value="Genomic_DNA"/>
</dbReference>